<dbReference type="Proteomes" id="UP000215914">
    <property type="component" value="Chromosome 17"/>
</dbReference>
<gene>
    <name evidence="1" type="ORF">HannXRQ_Chr17g0541651</name>
</gene>
<keyword evidence="2" id="KW-1185">Reference proteome</keyword>
<name>A0A251RRW4_HELAN</name>
<protein>
    <submittedName>
        <fullName evidence="1">Uncharacterized protein</fullName>
    </submittedName>
</protein>
<dbReference type="InParanoid" id="A0A251RRW4"/>
<evidence type="ECO:0000313" key="1">
    <source>
        <dbReference type="EMBL" id="OTF85599.1"/>
    </source>
</evidence>
<proteinExistence type="predicted"/>
<dbReference type="PANTHER" id="PTHR33621">
    <property type="entry name" value="ASPARTIC/GLUTAMIC ACID-RICH PROTEIN"/>
    <property type="match status" value="1"/>
</dbReference>
<sequence length="81" mass="9288">MDFHSLNRRQLQSLCKLNQIPANITNVAMADALKSLQTVTYSFKSSYFSDFNMFSCISSTCWDNNHNILIRSVLISICYVN</sequence>
<dbReference type="EMBL" id="CM007906">
    <property type="protein sequence ID" value="OTF85599.1"/>
    <property type="molecule type" value="Genomic_DNA"/>
</dbReference>
<accession>A0A251RRW4</accession>
<evidence type="ECO:0000313" key="2">
    <source>
        <dbReference type="Proteomes" id="UP000215914"/>
    </source>
</evidence>
<dbReference type="AlphaFoldDB" id="A0A251RRW4"/>
<organism evidence="1 2">
    <name type="scientific">Helianthus annuus</name>
    <name type="common">Common sunflower</name>
    <dbReference type="NCBI Taxonomy" id="4232"/>
    <lineage>
        <taxon>Eukaryota</taxon>
        <taxon>Viridiplantae</taxon>
        <taxon>Streptophyta</taxon>
        <taxon>Embryophyta</taxon>
        <taxon>Tracheophyta</taxon>
        <taxon>Spermatophyta</taxon>
        <taxon>Magnoliopsida</taxon>
        <taxon>eudicotyledons</taxon>
        <taxon>Gunneridae</taxon>
        <taxon>Pentapetalae</taxon>
        <taxon>asterids</taxon>
        <taxon>campanulids</taxon>
        <taxon>Asterales</taxon>
        <taxon>Asteraceae</taxon>
        <taxon>Asteroideae</taxon>
        <taxon>Heliantheae alliance</taxon>
        <taxon>Heliantheae</taxon>
        <taxon>Helianthus</taxon>
    </lineage>
</organism>
<dbReference type="PANTHER" id="PTHR33621:SF2">
    <property type="entry name" value="RIBOSOMAL L1 DOMAIN-CONTAINING PROTEIN"/>
    <property type="match status" value="1"/>
</dbReference>
<reference evidence="2" key="1">
    <citation type="journal article" date="2017" name="Nature">
        <title>The sunflower genome provides insights into oil metabolism, flowering and Asterid evolution.</title>
        <authorList>
            <person name="Badouin H."/>
            <person name="Gouzy J."/>
            <person name="Grassa C.J."/>
            <person name="Murat F."/>
            <person name="Staton S.E."/>
            <person name="Cottret L."/>
            <person name="Lelandais-Briere C."/>
            <person name="Owens G.L."/>
            <person name="Carrere S."/>
            <person name="Mayjonade B."/>
            <person name="Legrand L."/>
            <person name="Gill N."/>
            <person name="Kane N.C."/>
            <person name="Bowers J.E."/>
            <person name="Hubner S."/>
            <person name="Bellec A."/>
            <person name="Berard A."/>
            <person name="Berges H."/>
            <person name="Blanchet N."/>
            <person name="Boniface M.C."/>
            <person name="Brunel D."/>
            <person name="Catrice O."/>
            <person name="Chaidir N."/>
            <person name="Claudel C."/>
            <person name="Donnadieu C."/>
            <person name="Faraut T."/>
            <person name="Fievet G."/>
            <person name="Helmstetter N."/>
            <person name="King M."/>
            <person name="Knapp S.J."/>
            <person name="Lai Z."/>
            <person name="Le Paslier M.C."/>
            <person name="Lippi Y."/>
            <person name="Lorenzon L."/>
            <person name="Mandel J.R."/>
            <person name="Marage G."/>
            <person name="Marchand G."/>
            <person name="Marquand E."/>
            <person name="Bret-Mestries E."/>
            <person name="Morien E."/>
            <person name="Nambeesan S."/>
            <person name="Nguyen T."/>
            <person name="Pegot-Espagnet P."/>
            <person name="Pouilly N."/>
            <person name="Raftis F."/>
            <person name="Sallet E."/>
            <person name="Schiex T."/>
            <person name="Thomas J."/>
            <person name="Vandecasteele C."/>
            <person name="Vares D."/>
            <person name="Vear F."/>
            <person name="Vautrin S."/>
            <person name="Crespi M."/>
            <person name="Mangin B."/>
            <person name="Burke J.M."/>
            <person name="Salse J."/>
            <person name="Munos S."/>
            <person name="Vincourt P."/>
            <person name="Rieseberg L.H."/>
            <person name="Langlade N.B."/>
        </authorList>
    </citation>
    <scope>NUCLEOTIDE SEQUENCE [LARGE SCALE GENOMIC DNA]</scope>
    <source>
        <strain evidence="2">cv. SF193</strain>
    </source>
</reference>